<feature type="compositionally biased region" description="Basic and acidic residues" evidence="1">
    <location>
        <begin position="74"/>
        <end position="90"/>
    </location>
</feature>
<feature type="region of interest" description="Disordered" evidence="1">
    <location>
        <begin position="68"/>
        <end position="107"/>
    </location>
</feature>
<protein>
    <submittedName>
        <fullName evidence="2">Uncharacterized protein</fullName>
    </submittedName>
</protein>
<dbReference type="OrthoDB" id="1415978at2759"/>
<feature type="region of interest" description="Disordered" evidence="1">
    <location>
        <begin position="120"/>
        <end position="177"/>
    </location>
</feature>
<feature type="compositionally biased region" description="Polar residues" evidence="1">
    <location>
        <begin position="154"/>
        <end position="177"/>
    </location>
</feature>
<gene>
    <name evidence="2" type="ORF">Cgig2_003667</name>
</gene>
<evidence type="ECO:0000313" key="3">
    <source>
        <dbReference type="Proteomes" id="UP001153076"/>
    </source>
</evidence>
<comment type="caution">
    <text evidence="2">The sequence shown here is derived from an EMBL/GenBank/DDBJ whole genome shotgun (WGS) entry which is preliminary data.</text>
</comment>
<organism evidence="2 3">
    <name type="scientific">Carnegiea gigantea</name>
    <dbReference type="NCBI Taxonomy" id="171969"/>
    <lineage>
        <taxon>Eukaryota</taxon>
        <taxon>Viridiplantae</taxon>
        <taxon>Streptophyta</taxon>
        <taxon>Embryophyta</taxon>
        <taxon>Tracheophyta</taxon>
        <taxon>Spermatophyta</taxon>
        <taxon>Magnoliopsida</taxon>
        <taxon>eudicotyledons</taxon>
        <taxon>Gunneridae</taxon>
        <taxon>Pentapetalae</taxon>
        <taxon>Caryophyllales</taxon>
        <taxon>Cactineae</taxon>
        <taxon>Cactaceae</taxon>
        <taxon>Cactoideae</taxon>
        <taxon>Echinocereeae</taxon>
        <taxon>Carnegiea</taxon>
    </lineage>
</organism>
<evidence type="ECO:0000256" key="1">
    <source>
        <dbReference type="SAM" id="MobiDB-lite"/>
    </source>
</evidence>
<name>A0A9Q1JI80_9CARY</name>
<feature type="compositionally biased region" description="Basic residues" evidence="1">
    <location>
        <begin position="136"/>
        <end position="153"/>
    </location>
</feature>
<reference evidence="2" key="1">
    <citation type="submission" date="2022-04" db="EMBL/GenBank/DDBJ databases">
        <title>Carnegiea gigantea Genome sequencing and assembly v2.</title>
        <authorList>
            <person name="Copetti D."/>
            <person name="Sanderson M.J."/>
            <person name="Burquez A."/>
            <person name="Wojciechowski M.F."/>
        </authorList>
    </citation>
    <scope>NUCLEOTIDE SEQUENCE</scope>
    <source>
        <strain evidence="2">SGP5-SGP5p</strain>
        <tissue evidence="2">Aerial part</tissue>
    </source>
</reference>
<dbReference type="Proteomes" id="UP001153076">
    <property type="component" value="Unassembled WGS sequence"/>
</dbReference>
<proteinExistence type="predicted"/>
<keyword evidence="3" id="KW-1185">Reference proteome</keyword>
<feature type="compositionally biased region" description="Basic and acidic residues" evidence="1">
    <location>
        <begin position="120"/>
        <end position="135"/>
    </location>
</feature>
<accession>A0A9Q1JI80</accession>
<dbReference type="AlphaFoldDB" id="A0A9Q1JI80"/>
<evidence type="ECO:0000313" key="2">
    <source>
        <dbReference type="EMBL" id="KAJ8423904.1"/>
    </source>
</evidence>
<sequence>MNLDIMLNGLNGLQDFDDMGCLSRPKISKLDTFFDVNENVDKGGVEQGRGGSGFEAYNPCMWGETNLPTLDPPFELRGRERPEKNKRRESTLALPPEGRKRYSSGTKRCKTCEQLEHNKATYGKARDDSGKLMEKYKKKQQQRKSNKVGRHSKLQSVNHGSAQAASSVLAIQSNQAT</sequence>
<dbReference type="EMBL" id="JAKOGI010001830">
    <property type="protein sequence ID" value="KAJ8423904.1"/>
    <property type="molecule type" value="Genomic_DNA"/>
</dbReference>